<organism evidence="12 13">
    <name type="scientific">Cannabis sativa</name>
    <name type="common">Hemp</name>
    <name type="synonym">Marijuana</name>
    <dbReference type="NCBI Taxonomy" id="3483"/>
    <lineage>
        <taxon>Eukaryota</taxon>
        <taxon>Viridiplantae</taxon>
        <taxon>Streptophyta</taxon>
        <taxon>Embryophyta</taxon>
        <taxon>Tracheophyta</taxon>
        <taxon>Spermatophyta</taxon>
        <taxon>Magnoliopsida</taxon>
        <taxon>eudicotyledons</taxon>
        <taxon>Gunneridae</taxon>
        <taxon>Pentapetalae</taxon>
        <taxon>rosids</taxon>
        <taxon>fabids</taxon>
        <taxon>Rosales</taxon>
        <taxon>Cannabaceae</taxon>
        <taxon>Cannabis</taxon>
    </lineage>
</organism>
<evidence type="ECO:0000256" key="5">
    <source>
        <dbReference type="ARBA" id="ARBA00022927"/>
    </source>
</evidence>
<proteinExistence type="inferred from homology"/>
<comment type="similarity">
    <text evidence="2">Belongs to the syntaxin family.</text>
</comment>
<dbReference type="AlphaFoldDB" id="A0A7J6DZV4"/>
<name>A0A7J6DZV4_CANSA</name>
<sequence>MFAIGFVNDIFILSLSSNSNPLSSFSLSLPPDLHRRRNSHLHLPPPLRSRMSKVRDRTEDFKDAVRHTALSLGYDESKLAAILANFIIHKPRQRSAFTRGALKTLESIGTLEQFMLKYRKDYVDLHRTTEQERDSIEHEVGAFIKACQEQIDVLKNSINDEETTSKGWLGIQTNKSNADTVAHKHGVILSLSEKLHSVTSQFDQLRAIRFQEAISRATPRRKFKPIAKPSSENLSQSNNFEPGEAEQFQPEPLRLKQQLLDDETRALQVELSSLLDAVQETETKMVEMSALNHLMATHVLQQAKQIEQLYDQAVEATHNVELGNKELSQAIQRNSSSRTFLILFLFVLTFSILFLDWYS</sequence>
<feature type="region of interest" description="Disordered" evidence="9">
    <location>
        <begin position="223"/>
        <end position="248"/>
    </location>
</feature>
<evidence type="ECO:0000256" key="6">
    <source>
        <dbReference type="ARBA" id="ARBA00022989"/>
    </source>
</evidence>
<evidence type="ECO:0000256" key="7">
    <source>
        <dbReference type="ARBA" id="ARBA00023054"/>
    </source>
</evidence>
<dbReference type="Pfam" id="PF10496">
    <property type="entry name" value="Syntaxin-18_N"/>
    <property type="match status" value="1"/>
</dbReference>
<keyword evidence="7" id="KW-0175">Coiled coil</keyword>
<evidence type="ECO:0000256" key="9">
    <source>
        <dbReference type="SAM" id="MobiDB-lite"/>
    </source>
</evidence>
<dbReference type="Proteomes" id="UP000583929">
    <property type="component" value="Unassembled WGS sequence"/>
</dbReference>
<keyword evidence="13" id="KW-1185">Reference proteome</keyword>
<dbReference type="GO" id="GO:0031201">
    <property type="term" value="C:SNARE complex"/>
    <property type="evidence" value="ECO:0007669"/>
    <property type="project" value="TreeGrafter"/>
</dbReference>
<evidence type="ECO:0000313" key="13">
    <source>
        <dbReference type="Proteomes" id="UP000583929"/>
    </source>
</evidence>
<evidence type="ECO:0000256" key="8">
    <source>
        <dbReference type="ARBA" id="ARBA00023136"/>
    </source>
</evidence>
<dbReference type="EMBL" id="JAATIQ010000551">
    <property type="protein sequence ID" value="KAF4351687.1"/>
    <property type="molecule type" value="Genomic_DNA"/>
</dbReference>
<protein>
    <recommendedName>
        <fullName evidence="11">SNARE-complex protein Syntaxin-18 N-terminal domain-containing protein</fullName>
    </recommendedName>
</protein>
<evidence type="ECO:0000256" key="10">
    <source>
        <dbReference type="SAM" id="Phobius"/>
    </source>
</evidence>
<dbReference type="PANTHER" id="PTHR15959">
    <property type="entry name" value="SYNTAXIN-18"/>
    <property type="match status" value="1"/>
</dbReference>
<gene>
    <name evidence="12" type="ORF">G4B88_018360</name>
</gene>
<dbReference type="GO" id="GO:0005783">
    <property type="term" value="C:endoplasmic reticulum"/>
    <property type="evidence" value="ECO:0007669"/>
    <property type="project" value="TreeGrafter"/>
</dbReference>
<evidence type="ECO:0000256" key="2">
    <source>
        <dbReference type="ARBA" id="ARBA00009063"/>
    </source>
</evidence>
<evidence type="ECO:0000256" key="4">
    <source>
        <dbReference type="ARBA" id="ARBA00022692"/>
    </source>
</evidence>
<dbReference type="GO" id="GO:0006890">
    <property type="term" value="P:retrograde vesicle-mediated transport, Golgi to endoplasmic reticulum"/>
    <property type="evidence" value="ECO:0007669"/>
    <property type="project" value="TreeGrafter"/>
</dbReference>
<dbReference type="InterPro" id="IPR019529">
    <property type="entry name" value="Syntaxin-18_N"/>
</dbReference>
<dbReference type="InterPro" id="IPR010989">
    <property type="entry name" value="SNARE"/>
</dbReference>
<keyword evidence="6 10" id="KW-1133">Transmembrane helix</keyword>
<evidence type="ECO:0000259" key="11">
    <source>
        <dbReference type="Pfam" id="PF10496"/>
    </source>
</evidence>
<feature type="compositionally biased region" description="Polar residues" evidence="9">
    <location>
        <begin position="230"/>
        <end position="240"/>
    </location>
</feature>
<evidence type="ECO:0000256" key="1">
    <source>
        <dbReference type="ARBA" id="ARBA00004211"/>
    </source>
</evidence>
<reference evidence="12 13" key="1">
    <citation type="journal article" date="2020" name="bioRxiv">
        <title>Sequence and annotation of 42 cannabis genomes reveals extensive copy number variation in cannabinoid synthesis and pathogen resistance genes.</title>
        <authorList>
            <person name="Mckernan K.J."/>
            <person name="Helbert Y."/>
            <person name="Kane L.T."/>
            <person name="Ebling H."/>
            <person name="Zhang L."/>
            <person name="Liu B."/>
            <person name="Eaton Z."/>
            <person name="Mclaughlin S."/>
            <person name="Kingan S."/>
            <person name="Baybayan P."/>
            <person name="Concepcion G."/>
            <person name="Jordan M."/>
            <person name="Riva A."/>
            <person name="Barbazuk W."/>
            <person name="Harkins T."/>
        </authorList>
    </citation>
    <scope>NUCLEOTIDE SEQUENCE [LARGE SCALE GENOMIC DNA]</scope>
    <source>
        <strain evidence="13">cv. Jamaican Lion 4</strain>
        <tissue evidence="12">Leaf</tissue>
    </source>
</reference>
<accession>A0A7J6DZV4</accession>
<feature type="domain" description="SNARE-complex protein Syntaxin-18 N-terminal" evidence="11">
    <location>
        <begin position="55"/>
        <end position="136"/>
    </location>
</feature>
<comment type="caution">
    <text evidence="12">The sequence shown here is derived from an EMBL/GenBank/DDBJ whole genome shotgun (WGS) entry which is preliminary data.</text>
</comment>
<keyword evidence="4 10" id="KW-0812">Transmembrane</keyword>
<dbReference type="PANTHER" id="PTHR15959:SF0">
    <property type="entry name" value="SYNTAXIN-18"/>
    <property type="match status" value="1"/>
</dbReference>
<feature type="transmembrane region" description="Helical" evidence="10">
    <location>
        <begin position="340"/>
        <end position="358"/>
    </location>
</feature>
<keyword evidence="3" id="KW-0813">Transport</keyword>
<dbReference type="GO" id="GO:0015031">
    <property type="term" value="P:protein transport"/>
    <property type="evidence" value="ECO:0007669"/>
    <property type="project" value="UniProtKB-KW"/>
</dbReference>
<keyword evidence="5" id="KW-0653">Protein transport</keyword>
<comment type="subcellular location">
    <subcellularLocation>
        <location evidence="1">Membrane</location>
        <topology evidence="1">Single-pass type IV membrane protein</topology>
    </subcellularLocation>
</comment>
<dbReference type="FunFam" id="1.20.5.110:FF:000039">
    <property type="entry name" value="Syntaxin-81 like"/>
    <property type="match status" value="1"/>
</dbReference>
<keyword evidence="8 10" id="KW-0472">Membrane</keyword>
<evidence type="ECO:0000256" key="3">
    <source>
        <dbReference type="ARBA" id="ARBA00022448"/>
    </source>
</evidence>
<dbReference type="Gene3D" id="1.20.5.110">
    <property type="match status" value="1"/>
</dbReference>
<dbReference type="SUPFAM" id="SSF47661">
    <property type="entry name" value="t-snare proteins"/>
    <property type="match status" value="1"/>
</dbReference>
<evidence type="ECO:0000313" key="12">
    <source>
        <dbReference type="EMBL" id="KAF4351687.1"/>
    </source>
</evidence>